<feature type="compositionally biased region" description="Basic and acidic residues" evidence="1">
    <location>
        <begin position="602"/>
        <end position="616"/>
    </location>
</feature>
<dbReference type="GeneID" id="66936959"/>
<keyword evidence="3" id="KW-1185">Reference proteome</keyword>
<dbReference type="OrthoDB" id="3549294at2759"/>
<dbReference type="RefSeq" id="XP_043128065.1">
    <property type="nucleotide sequence ID" value="XM_043272130.1"/>
</dbReference>
<feature type="compositionally biased region" description="Acidic residues" evidence="1">
    <location>
        <begin position="584"/>
        <end position="600"/>
    </location>
</feature>
<comment type="caution">
    <text evidence="2">The sequence shown here is derived from an EMBL/GenBank/DDBJ whole genome shotgun (WGS) entry which is preliminary data.</text>
</comment>
<dbReference type="AlphaFoldDB" id="A0A9P3BZ62"/>
<feature type="region of interest" description="Disordered" evidence="1">
    <location>
        <begin position="584"/>
        <end position="616"/>
    </location>
</feature>
<evidence type="ECO:0000313" key="2">
    <source>
        <dbReference type="EMBL" id="GIK04879.1"/>
    </source>
</evidence>
<name>A0A9P3BZ62_ASPVI</name>
<organism evidence="2 3">
    <name type="scientific">Aspergillus viridinutans</name>
    <dbReference type="NCBI Taxonomy" id="75553"/>
    <lineage>
        <taxon>Eukaryota</taxon>
        <taxon>Fungi</taxon>
        <taxon>Dikarya</taxon>
        <taxon>Ascomycota</taxon>
        <taxon>Pezizomycotina</taxon>
        <taxon>Eurotiomycetes</taxon>
        <taxon>Eurotiomycetidae</taxon>
        <taxon>Eurotiales</taxon>
        <taxon>Aspergillaceae</taxon>
        <taxon>Aspergillus</taxon>
        <taxon>Aspergillus subgen. Fumigati</taxon>
    </lineage>
</organism>
<accession>A0A9P3BZ62</accession>
<proteinExistence type="predicted"/>
<gene>
    <name evidence="2" type="ORF">Aspvir_008977</name>
</gene>
<reference evidence="2 3" key="1">
    <citation type="submission" date="2021-02" db="EMBL/GenBank/DDBJ databases">
        <title>Pan-genome distribution and transcriptional activeness of fungal secondary metabolism genes in Aspergillus section Fumigati.</title>
        <authorList>
            <person name="Takahashi H."/>
            <person name="Umemura M."/>
            <person name="Ninomiya A."/>
            <person name="Kusuya Y."/>
            <person name="Urayama S."/>
            <person name="Shimizu M."/>
            <person name="Watanabe A."/>
            <person name="Kamei K."/>
            <person name="Yaguchi T."/>
            <person name="Hagiwara D."/>
        </authorList>
    </citation>
    <scope>NUCLEOTIDE SEQUENCE [LARGE SCALE GENOMIC DNA]</scope>
    <source>
        <strain evidence="2 3">IFM 47045</strain>
    </source>
</reference>
<evidence type="ECO:0000313" key="3">
    <source>
        <dbReference type="Proteomes" id="UP000710440"/>
    </source>
</evidence>
<sequence>MDDAVRPCQIAFDRLLCESFRLWSSYLDAAETTSLLPFECIDLKRLLKRTPSFLGGELVPDAAQVSFSCEEKEFKQGDYALLARGRSMWSTSKGRCSLEPKAMLLDLLLGVQTPLAVHVSDCAPLAEWPGVQGISYHDEGNYLTVLFLAWAYILSARWAELLKKSPDHLCRIRVTGDTYPSAAPNQHCDVEMNLGADTNDDEASWWKAILSPGPGCEISTVFNQRTYLSPWSVLIPNGVRIAVAGDPSVASHDPPSSTTALTYLSRFCNHHRLYGQCSAALSAALYIPFLSGSSISLPTPKPIPRPHPATNNVDTLQPSTLVAEHSRFLGQYMTLSSNGWGLRSVLCGTFFNADIECNLVSAWLNPAFAVLDPLIEEDKVPMLTKILTSRQPNLGSLWLGAMLAGIAKSTLRDIRTGLTAIDLTAAAWTGTDQSFITLEPGVTGGETIRREDECRLLFITSTDGYSRVPICPWKPFGETRLCDAETTVQQHSCCGCHCLTYISWKWSLTSGDDIDDPGTGVIANGRNQTGDNNGERCIKTPTNHELFSQSLSETATRGIFSWLRSTGYPANEKPIYQHSWIDLESSDEEEMDDIDSDTAEGPDYKHSVDEWLGKVQ</sequence>
<dbReference type="Proteomes" id="UP000710440">
    <property type="component" value="Unassembled WGS sequence"/>
</dbReference>
<evidence type="ECO:0000256" key="1">
    <source>
        <dbReference type="SAM" id="MobiDB-lite"/>
    </source>
</evidence>
<dbReference type="EMBL" id="BOPL01000007">
    <property type="protein sequence ID" value="GIK04879.1"/>
    <property type="molecule type" value="Genomic_DNA"/>
</dbReference>
<protein>
    <submittedName>
        <fullName evidence="2">Uncharacterized protein</fullName>
    </submittedName>
</protein>